<organism evidence="1 2">
    <name type="scientific">Rhizoctonia solani</name>
    <dbReference type="NCBI Taxonomy" id="456999"/>
    <lineage>
        <taxon>Eukaryota</taxon>
        <taxon>Fungi</taxon>
        <taxon>Dikarya</taxon>
        <taxon>Basidiomycota</taxon>
        <taxon>Agaricomycotina</taxon>
        <taxon>Agaricomycetes</taxon>
        <taxon>Cantharellales</taxon>
        <taxon>Ceratobasidiaceae</taxon>
        <taxon>Rhizoctonia</taxon>
    </lineage>
</organism>
<dbReference type="Proteomes" id="UP000663827">
    <property type="component" value="Unassembled WGS sequence"/>
</dbReference>
<dbReference type="EMBL" id="CAJNJQ010006448">
    <property type="protein sequence ID" value="CAE7228456.1"/>
    <property type="molecule type" value="Genomic_DNA"/>
</dbReference>
<evidence type="ECO:0000313" key="1">
    <source>
        <dbReference type="EMBL" id="CAE7228456.1"/>
    </source>
</evidence>
<evidence type="ECO:0000313" key="2">
    <source>
        <dbReference type="Proteomes" id="UP000663827"/>
    </source>
</evidence>
<accession>A0A8H3EC64</accession>
<sequence length="188" mass="21235">MAPLRNGRYTLLLGESTDPDFLPGGLYATARAPPPKLPSSLHLRVSRVRCGMSLLKRRKGMIINADDDLTYLHNDVNEPEAPLILSEKKSFKAQHEKDVGPIGIYRSAHHHIYMYAWVLNATVILSFRLTYTLSELPDMLGETRRAKWHYSLSPSFRIFLIQFGHSVPCTESKLPLGGSGRCILNQFE</sequence>
<protein>
    <submittedName>
        <fullName evidence="1">Uncharacterized protein</fullName>
    </submittedName>
</protein>
<reference evidence="1" key="1">
    <citation type="submission" date="2021-01" db="EMBL/GenBank/DDBJ databases">
        <authorList>
            <person name="Kaushik A."/>
        </authorList>
    </citation>
    <scope>NUCLEOTIDE SEQUENCE</scope>
    <source>
        <strain evidence="1">AG5</strain>
    </source>
</reference>
<name>A0A8H3EC64_9AGAM</name>
<comment type="caution">
    <text evidence="1">The sequence shown here is derived from an EMBL/GenBank/DDBJ whole genome shotgun (WGS) entry which is preliminary data.</text>
</comment>
<dbReference type="AlphaFoldDB" id="A0A8H3EC64"/>
<gene>
    <name evidence="1" type="ORF">RDB_LOCUS180504</name>
</gene>
<proteinExistence type="predicted"/>